<evidence type="ECO:0000259" key="4">
    <source>
        <dbReference type="PROSITE" id="PS50043"/>
    </source>
</evidence>
<reference evidence="5 6" key="1">
    <citation type="submission" date="2018-06" db="EMBL/GenBank/DDBJ databases">
        <authorList>
            <consortium name="Pathogen Informatics"/>
            <person name="Doyle S."/>
        </authorList>
    </citation>
    <scope>NUCLEOTIDE SEQUENCE [LARGE SCALE GENOMIC DNA]</scope>
    <source>
        <strain evidence="5 6">NCTC10926</strain>
    </source>
</reference>
<keyword evidence="3" id="KW-0804">Transcription</keyword>
<dbReference type="InterPro" id="IPR036388">
    <property type="entry name" value="WH-like_DNA-bd_sf"/>
</dbReference>
<evidence type="ECO:0000313" key="5">
    <source>
        <dbReference type="EMBL" id="SUU97028.1"/>
    </source>
</evidence>
<protein>
    <submittedName>
        <fullName evidence="5">Nitrogen regulation protein C</fullName>
    </submittedName>
</protein>
<sequence>MSLQRYKQIFTLMTAQQTQLPFELSKREIEILTLLSSGLSNVEISQQLFISERTVAKHIEHLFQKRKLKIGLAWRCLR</sequence>
<dbReference type="InterPro" id="IPR000792">
    <property type="entry name" value="Tscrpt_reg_LuxR_C"/>
</dbReference>
<dbReference type="AlphaFoldDB" id="A0A380X4Z2"/>
<dbReference type="Gene3D" id="1.10.10.10">
    <property type="entry name" value="Winged helix-like DNA-binding domain superfamily/Winged helix DNA-binding domain"/>
    <property type="match status" value="1"/>
</dbReference>
<keyword evidence="2" id="KW-0238">DNA-binding</keyword>
<evidence type="ECO:0000256" key="1">
    <source>
        <dbReference type="ARBA" id="ARBA00023015"/>
    </source>
</evidence>
<feature type="domain" description="HTH luxR-type" evidence="4">
    <location>
        <begin position="17"/>
        <end position="77"/>
    </location>
</feature>
<dbReference type="SMART" id="SM00421">
    <property type="entry name" value="HTH_LUXR"/>
    <property type="match status" value="1"/>
</dbReference>
<dbReference type="SUPFAM" id="SSF46894">
    <property type="entry name" value="C-terminal effector domain of the bipartite response regulators"/>
    <property type="match status" value="1"/>
</dbReference>
<dbReference type="PRINTS" id="PR00038">
    <property type="entry name" value="HTHLUXR"/>
</dbReference>
<evidence type="ECO:0000313" key="6">
    <source>
        <dbReference type="Proteomes" id="UP000254620"/>
    </source>
</evidence>
<dbReference type="CDD" id="cd06170">
    <property type="entry name" value="LuxR_C_like"/>
    <property type="match status" value="1"/>
</dbReference>
<dbReference type="EMBL" id="UFSW01000001">
    <property type="protein sequence ID" value="SUU97028.1"/>
    <property type="molecule type" value="Genomic_DNA"/>
</dbReference>
<gene>
    <name evidence="5" type="primary">nreC</name>
    <name evidence="5" type="ORF">NCTC10926_00392</name>
</gene>
<dbReference type="InterPro" id="IPR016032">
    <property type="entry name" value="Sig_transdc_resp-reg_C-effctor"/>
</dbReference>
<dbReference type="GO" id="GO:0006355">
    <property type="term" value="P:regulation of DNA-templated transcription"/>
    <property type="evidence" value="ECO:0007669"/>
    <property type="project" value="InterPro"/>
</dbReference>
<dbReference type="PANTHER" id="PTHR44688">
    <property type="entry name" value="DNA-BINDING TRANSCRIPTIONAL ACTIVATOR DEVR_DOSR"/>
    <property type="match status" value="1"/>
</dbReference>
<dbReference type="Pfam" id="PF00196">
    <property type="entry name" value="GerE"/>
    <property type="match status" value="1"/>
</dbReference>
<evidence type="ECO:0000256" key="3">
    <source>
        <dbReference type="ARBA" id="ARBA00023163"/>
    </source>
</evidence>
<dbReference type="GO" id="GO:0003677">
    <property type="term" value="F:DNA binding"/>
    <property type="evidence" value="ECO:0007669"/>
    <property type="project" value="UniProtKB-KW"/>
</dbReference>
<name>A0A380X4Z2_AVIPA</name>
<proteinExistence type="predicted"/>
<dbReference type="Proteomes" id="UP000254620">
    <property type="component" value="Unassembled WGS sequence"/>
</dbReference>
<accession>A0A380X4Z2</accession>
<dbReference type="PROSITE" id="PS50043">
    <property type="entry name" value="HTH_LUXR_2"/>
    <property type="match status" value="1"/>
</dbReference>
<organism evidence="5 6">
    <name type="scientific">Avibacterium paragallinarum</name>
    <name type="common">Haemophilus gallinarum</name>
    <dbReference type="NCBI Taxonomy" id="728"/>
    <lineage>
        <taxon>Bacteria</taxon>
        <taxon>Pseudomonadati</taxon>
        <taxon>Pseudomonadota</taxon>
        <taxon>Gammaproteobacteria</taxon>
        <taxon>Pasteurellales</taxon>
        <taxon>Pasteurellaceae</taxon>
        <taxon>Avibacterium</taxon>
    </lineage>
</organism>
<evidence type="ECO:0000256" key="2">
    <source>
        <dbReference type="ARBA" id="ARBA00023125"/>
    </source>
</evidence>
<dbReference type="PROSITE" id="PS00622">
    <property type="entry name" value="HTH_LUXR_1"/>
    <property type="match status" value="1"/>
</dbReference>
<dbReference type="PANTHER" id="PTHR44688:SF16">
    <property type="entry name" value="DNA-BINDING TRANSCRIPTIONAL ACTIVATOR DEVR_DOSR"/>
    <property type="match status" value="1"/>
</dbReference>
<keyword evidence="1" id="KW-0805">Transcription regulation</keyword>